<feature type="domain" description="Extensin-like C-terminal" evidence="1">
    <location>
        <begin position="15"/>
        <end position="148"/>
    </location>
</feature>
<accession>A0A9W6MTL7</accession>
<evidence type="ECO:0000313" key="2">
    <source>
        <dbReference type="EMBL" id="GLK66459.1"/>
    </source>
</evidence>
<comment type="caution">
    <text evidence="2">The sequence shown here is derived from an EMBL/GenBank/DDBJ whole genome shotgun (WGS) entry which is preliminary data.</text>
</comment>
<dbReference type="InterPro" id="IPR009683">
    <property type="entry name" value="Extensin-like_C"/>
</dbReference>
<gene>
    <name evidence="2" type="ORF">GCM10008179_00970</name>
</gene>
<organism evidence="2 3">
    <name type="scientific">Hansschlegelia plantiphila</name>
    <dbReference type="NCBI Taxonomy" id="374655"/>
    <lineage>
        <taxon>Bacteria</taxon>
        <taxon>Pseudomonadati</taxon>
        <taxon>Pseudomonadota</taxon>
        <taxon>Alphaproteobacteria</taxon>
        <taxon>Hyphomicrobiales</taxon>
        <taxon>Methylopilaceae</taxon>
        <taxon>Hansschlegelia</taxon>
    </lineage>
</organism>
<dbReference type="Pfam" id="PF06904">
    <property type="entry name" value="Extensin-like_C"/>
    <property type="match status" value="1"/>
</dbReference>
<sequence length="149" mass="16296">MLTQWRIRLLANDTQACFRTLERSDVSLIRAPQRPIVNGCGYRDGVAPAASSLDLQSPPVMRCALAAAYAAWELQVVAPAARRHLGSDLESVRHLGVYSCRDIAGRAGRRSQHATANAIDVSGFTLSDGRVVTLRRDWNNPGPAGRFLR</sequence>
<protein>
    <recommendedName>
        <fullName evidence="1">Extensin-like C-terminal domain-containing protein</fullName>
    </recommendedName>
</protein>
<proteinExistence type="predicted"/>
<dbReference type="Proteomes" id="UP001143372">
    <property type="component" value="Unassembled WGS sequence"/>
</dbReference>
<name>A0A9W6MTL7_9HYPH</name>
<evidence type="ECO:0000313" key="3">
    <source>
        <dbReference type="Proteomes" id="UP001143372"/>
    </source>
</evidence>
<dbReference type="AlphaFoldDB" id="A0A9W6MTL7"/>
<reference evidence="2" key="2">
    <citation type="submission" date="2023-01" db="EMBL/GenBank/DDBJ databases">
        <authorList>
            <person name="Sun Q."/>
            <person name="Evtushenko L."/>
        </authorList>
    </citation>
    <scope>NUCLEOTIDE SEQUENCE</scope>
    <source>
        <strain evidence="2">VKM B-2347</strain>
    </source>
</reference>
<reference evidence="2" key="1">
    <citation type="journal article" date="2014" name="Int. J. Syst. Evol. Microbiol.">
        <title>Complete genome sequence of Corynebacterium casei LMG S-19264T (=DSM 44701T), isolated from a smear-ripened cheese.</title>
        <authorList>
            <consortium name="US DOE Joint Genome Institute (JGI-PGF)"/>
            <person name="Walter F."/>
            <person name="Albersmeier A."/>
            <person name="Kalinowski J."/>
            <person name="Ruckert C."/>
        </authorList>
    </citation>
    <scope>NUCLEOTIDE SEQUENCE</scope>
    <source>
        <strain evidence="2">VKM B-2347</strain>
    </source>
</reference>
<keyword evidence="3" id="KW-1185">Reference proteome</keyword>
<evidence type="ECO:0000259" key="1">
    <source>
        <dbReference type="Pfam" id="PF06904"/>
    </source>
</evidence>
<dbReference type="EMBL" id="BSFI01000001">
    <property type="protein sequence ID" value="GLK66459.1"/>
    <property type="molecule type" value="Genomic_DNA"/>
</dbReference>